<dbReference type="InterPro" id="IPR051395">
    <property type="entry name" value="Cytochrome_c_Peroxidase/MauG"/>
</dbReference>
<dbReference type="SUPFAM" id="SSF46626">
    <property type="entry name" value="Cytochrome c"/>
    <property type="match status" value="2"/>
</dbReference>
<dbReference type="EMBL" id="CP114040">
    <property type="protein sequence ID" value="WAS89697.1"/>
    <property type="molecule type" value="Genomic_DNA"/>
</dbReference>
<evidence type="ECO:0000259" key="8">
    <source>
        <dbReference type="PROSITE" id="PS51007"/>
    </source>
</evidence>
<dbReference type="Pfam" id="PF03150">
    <property type="entry name" value="CCP_MauG"/>
    <property type="match status" value="1"/>
</dbReference>
<dbReference type="Proteomes" id="UP001164459">
    <property type="component" value="Chromosome"/>
</dbReference>
<dbReference type="InterPro" id="IPR009056">
    <property type="entry name" value="Cyt_c-like_dom"/>
</dbReference>
<evidence type="ECO:0000256" key="1">
    <source>
        <dbReference type="ARBA" id="ARBA00004196"/>
    </source>
</evidence>
<dbReference type="Gene3D" id="1.10.760.10">
    <property type="entry name" value="Cytochrome c-like domain"/>
    <property type="match status" value="2"/>
</dbReference>
<evidence type="ECO:0000256" key="4">
    <source>
        <dbReference type="ARBA" id="ARBA00022729"/>
    </source>
</evidence>
<dbReference type="RefSeq" id="WP_269032007.1">
    <property type="nucleotide sequence ID" value="NZ_CP114040.1"/>
</dbReference>
<reference evidence="9" key="1">
    <citation type="submission" date="2022-11" db="EMBL/GenBank/DDBJ databases">
        <title>Minimal conservation of predation-associated metabolite biosynthetic gene clusters underscores biosynthetic potential of Myxococcota including descriptions for ten novel species: Archangium lansinium sp. nov., Myxococcus landrumus sp. nov., Nannocystis bai.</title>
        <authorList>
            <person name="Ahearne A."/>
            <person name="Stevens C."/>
            <person name="Dowd S."/>
        </authorList>
    </citation>
    <scope>NUCLEOTIDE SEQUENCE</scope>
    <source>
        <strain evidence="9">Fl3</strain>
    </source>
</reference>
<keyword evidence="5" id="KW-0560">Oxidoreductase</keyword>
<accession>A0ABY7GRV8</accession>
<evidence type="ECO:0000256" key="6">
    <source>
        <dbReference type="ARBA" id="ARBA00023004"/>
    </source>
</evidence>
<comment type="subcellular location">
    <subcellularLocation>
        <location evidence="1">Cell envelope</location>
    </subcellularLocation>
</comment>
<keyword evidence="10" id="KW-1185">Reference proteome</keyword>
<dbReference type="InterPro" id="IPR004852">
    <property type="entry name" value="Di-haem_cyt_c_peroxidsae"/>
</dbReference>
<gene>
    <name evidence="9" type="ORF">O0S08_26185</name>
</gene>
<proteinExistence type="predicted"/>
<feature type="domain" description="Cytochrome c" evidence="8">
    <location>
        <begin position="294"/>
        <end position="482"/>
    </location>
</feature>
<sequence>MSPIAGLLQCDSVEPNLEPNLAAGAAQAVLADAATDDPEGDEPEDLPLELLFDEEVPTGRSYGPLESLQQLGKFVFFDELSVPNDKQGCVSCHDPAAGWTLKDAKVNQLQVAAPGAALGAVGSIKPPSNAYARNMPLQLECPPFLLPCGGVFWDGRAEGSDAPRVAGATAHVGVEVFKGKASLQDLFAQFLGPVADQALQPFPNPVEQNISEQQVCQHVAAAPYYSLYTLAWGEKIDCSAAGFMLSFKRIAVALAAWQASGEVNSFSSKRDLALAADIGAEGAGVAFPLNGLTAKENLGHELFYGKAGCALCHSNTPVFVIEDPNKAGLDPGELYTDAAYHNIGVPRNPAIPGPLGSPGIGARSGLPNQLGMHKTPTLRNVDKRPTTSFVKAYTHNGWFKSLESLVHFYNTSDVSSNGATAAKFGITRCDPKKDWTEAAARAANCWPAPEETGTLAIGFLIGDLDLTVAEEAAIVAYLKTLTDTKTVKPPQLLQ</sequence>
<keyword evidence="6 7" id="KW-0408">Iron</keyword>
<keyword evidence="4" id="KW-0732">Signal</keyword>
<dbReference type="PANTHER" id="PTHR30600">
    <property type="entry name" value="CYTOCHROME C PEROXIDASE-RELATED"/>
    <property type="match status" value="1"/>
</dbReference>
<protein>
    <recommendedName>
        <fullName evidence="8">Cytochrome c domain-containing protein</fullName>
    </recommendedName>
</protein>
<keyword evidence="3 7" id="KW-0479">Metal-binding</keyword>
<name>A0ABY7GRV8_9BACT</name>
<dbReference type="PANTHER" id="PTHR30600:SF10">
    <property type="entry name" value="BLL6722 PROTEIN"/>
    <property type="match status" value="1"/>
</dbReference>
<evidence type="ECO:0000313" key="10">
    <source>
        <dbReference type="Proteomes" id="UP001164459"/>
    </source>
</evidence>
<organism evidence="9 10">
    <name type="scientific">Nannocystis punicea</name>
    <dbReference type="NCBI Taxonomy" id="2995304"/>
    <lineage>
        <taxon>Bacteria</taxon>
        <taxon>Pseudomonadati</taxon>
        <taxon>Myxococcota</taxon>
        <taxon>Polyangia</taxon>
        <taxon>Nannocystales</taxon>
        <taxon>Nannocystaceae</taxon>
        <taxon>Nannocystis</taxon>
    </lineage>
</organism>
<evidence type="ECO:0000256" key="5">
    <source>
        <dbReference type="ARBA" id="ARBA00023002"/>
    </source>
</evidence>
<keyword evidence="2 7" id="KW-0349">Heme</keyword>
<evidence type="ECO:0000256" key="7">
    <source>
        <dbReference type="PROSITE-ProRule" id="PRU00433"/>
    </source>
</evidence>
<evidence type="ECO:0000256" key="2">
    <source>
        <dbReference type="ARBA" id="ARBA00022617"/>
    </source>
</evidence>
<evidence type="ECO:0000256" key="3">
    <source>
        <dbReference type="ARBA" id="ARBA00022723"/>
    </source>
</evidence>
<dbReference type="PROSITE" id="PS51007">
    <property type="entry name" value="CYTC"/>
    <property type="match status" value="1"/>
</dbReference>
<evidence type="ECO:0000313" key="9">
    <source>
        <dbReference type="EMBL" id="WAS89697.1"/>
    </source>
</evidence>
<dbReference type="InterPro" id="IPR036909">
    <property type="entry name" value="Cyt_c-like_dom_sf"/>
</dbReference>